<sequence length="284" mass="31987">MGTAGKDPYEGFQKKKDFLICIDSDGCAMDTMDIKHFRCFGPCMVEEWGLEDQEEKLLFRWNQINLYSMTRGINRFKALALMLKEINDSGTPIEDVDVLVKWADEADELSNSAIGKEAEKTGSIVLKKALHWSESVNQRIRELPEEEKKPFPGAKDAIAWAHERADIAIVSSANLDAVMEEWEKHGILPHVDVVLAQNAGSKAACIEKLLTFGYDKNNVVMIGDAPGDRKAAQKNGVHYYPILVTKEKESWEKMPQAVEKLMDGTFDEGYQNQLNEEFEKNLGA</sequence>
<reference evidence="1" key="2">
    <citation type="submission" date="2021-04" db="EMBL/GenBank/DDBJ databases">
        <authorList>
            <person name="Gilroy R."/>
        </authorList>
    </citation>
    <scope>NUCLEOTIDE SEQUENCE</scope>
    <source>
        <strain evidence="1">CHK185-5351</strain>
    </source>
</reference>
<organism evidence="1 2">
    <name type="scientific">Candidatus Fusicatenibacter intestinigallinarum</name>
    <dbReference type="NCBI Taxonomy" id="2838598"/>
    <lineage>
        <taxon>Bacteria</taxon>
        <taxon>Bacillati</taxon>
        <taxon>Bacillota</taxon>
        <taxon>Clostridia</taxon>
        <taxon>Lachnospirales</taxon>
        <taxon>Lachnospiraceae</taxon>
        <taxon>Fusicatenibacter</taxon>
    </lineage>
</organism>
<keyword evidence="1" id="KW-0378">Hydrolase</keyword>
<dbReference type="GO" id="GO:0006281">
    <property type="term" value="P:DNA repair"/>
    <property type="evidence" value="ECO:0007669"/>
    <property type="project" value="TreeGrafter"/>
</dbReference>
<dbReference type="Pfam" id="PF13419">
    <property type="entry name" value="HAD_2"/>
    <property type="match status" value="1"/>
</dbReference>
<dbReference type="EMBL" id="DWWU01000003">
    <property type="protein sequence ID" value="HJC14275.1"/>
    <property type="molecule type" value="Genomic_DNA"/>
</dbReference>
<evidence type="ECO:0000313" key="2">
    <source>
        <dbReference type="Proteomes" id="UP000823849"/>
    </source>
</evidence>
<dbReference type="InterPro" id="IPR023214">
    <property type="entry name" value="HAD_sf"/>
</dbReference>
<dbReference type="GO" id="GO:0008967">
    <property type="term" value="F:phosphoglycolate phosphatase activity"/>
    <property type="evidence" value="ECO:0007669"/>
    <property type="project" value="TreeGrafter"/>
</dbReference>
<proteinExistence type="predicted"/>
<reference evidence="1" key="1">
    <citation type="journal article" date="2021" name="PeerJ">
        <title>Extensive microbial diversity within the chicken gut microbiome revealed by metagenomics and culture.</title>
        <authorList>
            <person name="Gilroy R."/>
            <person name="Ravi A."/>
            <person name="Getino M."/>
            <person name="Pursley I."/>
            <person name="Horton D.L."/>
            <person name="Alikhan N.F."/>
            <person name="Baker D."/>
            <person name="Gharbi K."/>
            <person name="Hall N."/>
            <person name="Watson M."/>
            <person name="Adriaenssens E.M."/>
            <person name="Foster-Nyarko E."/>
            <person name="Jarju S."/>
            <person name="Secka A."/>
            <person name="Antonio M."/>
            <person name="Oren A."/>
            <person name="Chaudhuri R.R."/>
            <person name="La Ragione R."/>
            <person name="Hildebrand F."/>
            <person name="Pallen M.J."/>
        </authorList>
    </citation>
    <scope>NUCLEOTIDE SEQUENCE</scope>
    <source>
        <strain evidence="1">CHK185-5351</strain>
    </source>
</reference>
<comment type="caution">
    <text evidence="1">The sequence shown here is derived from an EMBL/GenBank/DDBJ whole genome shotgun (WGS) entry which is preliminary data.</text>
</comment>
<dbReference type="Proteomes" id="UP000823849">
    <property type="component" value="Unassembled WGS sequence"/>
</dbReference>
<dbReference type="Gene3D" id="3.40.50.1000">
    <property type="entry name" value="HAD superfamily/HAD-like"/>
    <property type="match status" value="1"/>
</dbReference>
<dbReference type="PANTHER" id="PTHR43434">
    <property type="entry name" value="PHOSPHOGLYCOLATE PHOSPHATASE"/>
    <property type="match status" value="1"/>
</dbReference>
<dbReference type="SUPFAM" id="SSF56784">
    <property type="entry name" value="HAD-like"/>
    <property type="match status" value="1"/>
</dbReference>
<evidence type="ECO:0000313" key="1">
    <source>
        <dbReference type="EMBL" id="HJC14275.1"/>
    </source>
</evidence>
<dbReference type="InterPro" id="IPR041492">
    <property type="entry name" value="HAD_2"/>
</dbReference>
<dbReference type="PANTHER" id="PTHR43434:SF1">
    <property type="entry name" value="PHOSPHOGLYCOLATE PHOSPHATASE"/>
    <property type="match status" value="1"/>
</dbReference>
<dbReference type="InterPro" id="IPR036412">
    <property type="entry name" value="HAD-like_sf"/>
</dbReference>
<gene>
    <name evidence="1" type="ORF">H9705_00400</name>
</gene>
<name>A0A9D2SL89_9FIRM</name>
<dbReference type="InterPro" id="IPR050155">
    <property type="entry name" value="HAD-like_hydrolase_sf"/>
</dbReference>
<accession>A0A9D2SL89</accession>
<dbReference type="CDD" id="cd01427">
    <property type="entry name" value="HAD_like"/>
    <property type="match status" value="1"/>
</dbReference>
<dbReference type="AlphaFoldDB" id="A0A9D2SL89"/>
<protein>
    <submittedName>
        <fullName evidence="1">HAD family hydrolase</fullName>
    </submittedName>
</protein>